<evidence type="ECO:0000313" key="3">
    <source>
        <dbReference type="Proteomes" id="UP000265631"/>
    </source>
</evidence>
<comment type="caution">
    <text evidence="2">The sequence shown here is derived from an EMBL/GenBank/DDBJ whole genome shotgun (WGS) entry which is preliminary data.</text>
</comment>
<gene>
    <name evidence="2" type="ORF">FIE12Z_10515</name>
</gene>
<organism evidence="2 3">
    <name type="scientific">Fusarium flagelliforme</name>
    <dbReference type="NCBI Taxonomy" id="2675880"/>
    <lineage>
        <taxon>Eukaryota</taxon>
        <taxon>Fungi</taxon>
        <taxon>Dikarya</taxon>
        <taxon>Ascomycota</taxon>
        <taxon>Pezizomycotina</taxon>
        <taxon>Sordariomycetes</taxon>
        <taxon>Hypocreomycetidae</taxon>
        <taxon>Hypocreales</taxon>
        <taxon>Nectriaceae</taxon>
        <taxon>Fusarium</taxon>
        <taxon>Fusarium incarnatum-equiseti species complex</taxon>
    </lineage>
</organism>
<name>A0A395MBH1_9HYPO</name>
<protein>
    <submittedName>
        <fullName evidence="2">Uncharacterized protein</fullName>
    </submittedName>
</protein>
<reference evidence="2 3" key="1">
    <citation type="journal article" date="2018" name="PLoS Pathog.">
        <title>Evolution of structural diversity of trichothecenes, a family of toxins produced by plant pathogenic and entomopathogenic fungi.</title>
        <authorList>
            <person name="Proctor R.H."/>
            <person name="McCormick S.P."/>
            <person name="Kim H.S."/>
            <person name="Cardoza R.E."/>
            <person name="Stanley A.M."/>
            <person name="Lindo L."/>
            <person name="Kelly A."/>
            <person name="Brown D.W."/>
            <person name="Lee T."/>
            <person name="Vaughan M.M."/>
            <person name="Alexander N.J."/>
            <person name="Busman M."/>
            <person name="Gutierrez S."/>
        </authorList>
    </citation>
    <scope>NUCLEOTIDE SEQUENCE [LARGE SCALE GENOMIC DNA]</scope>
    <source>
        <strain evidence="2 3">NRRL 13405</strain>
    </source>
</reference>
<sequence>MVKLLNLSVAAIALLAPIAEASDCTAGLRYCGYVLLRLGNYDAQIRQALSDGGKPINDDWIKNSYFDCIGGNGGLIKWLNKCKACVDNRYGNSDTCLDN</sequence>
<evidence type="ECO:0000313" key="2">
    <source>
        <dbReference type="EMBL" id="RFN45234.1"/>
    </source>
</evidence>
<proteinExistence type="predicted"/>
<dbReference type="AlphaFoldDB" id="A0A395MBH1"/>
<accession>A0A395MBH1</accession>
<feature type="signal peptide" evidence="1">
    <location>
        <begin position="1"/>
        <end position="21"/>
    </location>
</feature>
<dbReference type="Proteomes" id="UP000265631">
    <property type="component" value="Unassembled WGS sequence"/>
</dbReference>
<evidence type="ECO:0000256" key="1">
    <source>
        <dbReference type="SAM" id="SignalP"/>
    </source>
</evidence>
<feature type="chain" id="PRO_5017246478" evidence="1">
    <location>
        <begin position="22"/>
        <end position="99"/>
    </location>
</feature>
<keyword evidence="3" id="KW-1185">Reference proteome</keyword>
<dbReference type="STRING" id="2594813.A0A395MBH1"/>
<dbReference type="EMBL" id="PXXK01000362">
    <property type="protein sequence ID" value="RFN45234.1"/>
    <property type="molecule type" value="Genomic_DNA"/>
</dbReference>
<keyword evidence="1" id="KW-0732">Signal</keyword>